<name>A0A2P2LTU2_RHIMU</name>
<protein>
    <submittedName>
        <fullName evidence="2">Uncharacterized protein</fullName>
    </submittedName>
</protein>
<dbReference type="EMBL" id="GGEC01040914">
    <property type="protein sequence ID" value="MBX21398.1"/>
    <property type="molecule type" value="Transcribed_RNA"/>
</dbReference>
<feature type="region of interest" description="Disordered" evidence="1">
    <location>
        <begin position="1"/>
        <end position="23"/>
    </location>
</feature>
<accession>A0A2P2LTU2</accession>
<proteinExistence type="predicted"/>
<sequence length="37" mass="4193">MPRMRLPSNNARQSQSFHPVTKQQQANLVKGFCFSAS</sequence>
<reference evidence="2" key="1">
    <citation type="submission" date="2018-02" db="EMBL/GenBank/DDBJ databases">
        <title>Rhizophora mucronata_Transcriptome.</title>
        <authorList>
            <person name="Meera S.P."/>
            <person name="Sreeshan A."/>
            <person name="Augustine A."/>
        </authorList>
    </citation>
    <scope>NUCLEOTIDE SEQUENCE</scope>
    <source>
        <tissue evidence="2">Leaf</tissue>
    </source>
</reference>
<evidence type="ECO:0000313" key="2">
    <source>
        <dbReference type="EMBL" id="MBX21398.1"/>
    </source>
</evidence>
<dbReference type="AlphaFoldDB" id="A0A2P2LTU2"/>
<evidence type="ECO:0000256" key="1">
    <source>
        <dbReference type="SAM" id="MobiDB-lite"/>
    </source>
</evidence>
<feature type="compositionally biased region" description="Polar residues" evidence="1">
    <location>
        <begin position="7"/>
        <end position="23"/>
    </location>
</feature>
<organism evidence="2">
    <name type="scientific">Rhizophora mucronata</name>
    <name type="common">Asiatic mangrove</name>
    <dbReference type="NCBI Taxonomy" id="61149"/>
    <lineage>
        <taxon>Eukaryota</taxon>
        <taxon>Viridiplantae</taxon>
        <taxon>Streptophyta</taxon>
        <taxon>Embryophyta</taxon>
        <taxon>Tracheophyta</taxon>
        <taxon>Spermatophyta</taxon>
        <taxon>Magnoliopsida</taxon>
        <taxon>eudicotyledons</taxon>
        <taxon>Gunneridae</taxon>
        <taxon>Pentapetalae</taxon>
        <taxon>rosids</taxon>
        <taxon>fabids</taxon>
        <taxon>Malpighiales</taxon>
        <taxon>Rhizophoraceae</taxon>
        <taxon>Rhizophora</taxon>
    </lineage>
</organism>